<evidence type="ECO:0000313" key="2">
    <source>
        <dbReference type="EMBL" id="GFN76382.1"/>
    </source>
</evidence>
<dbReference type="EMBL" id="BLXT01000383">
    <property type="protein sequence ID" value="GFN76382.1"/>
    <property type="molecule type" value="Genomic_DNA"/>
</dbReference>
<protein>
    <submittedName>
        <fullName evidence="2">Uncharacterized protein</fullName>
    </submittedName>
</protein>
<gene>
    <name evidence="2" type="ORF">PoB_000288800</name>
</gene>
<dbReference type="AlphaFoldDB" id="A0AAV3Y166"/>
<proteinExistence type="predicted"/>
<feature type="region of interest" description="Disordered" evidence="1">
    <location>
        <begin position="1"/>
        <end position="25"/>
    </location>
</feature>
<evidence type="ECO:0000313" key="3">
    <source>
        <dbReference type="Proteomes" id="UP000735302"/>
    </source>
</evidence>
<comment type="caution">
    <text evidence="2">The sequence shown here is derived from an EMBL/GenBank/DDBJ whole genome shotgun (WGS) entry which is preliminary data.</text>
</comment>
<dbReference type="Proteomes" id="UP000735302">
    <property type="component" value="Unassembled WGS sequence"/>
</dbReference>
<keyword evidence="3" id="KW-1185">Reference proteome</keyword>
<organism evidence="2 3">
    <name type="scientific">Plakobranchus ocellatus</name>
    <dbReference type="NCBI Taxonomy" id="259542"/>
    <lineage>
        <taxon>Eukaryota</taxon>
        <taxon>Metazoa</taxon>
        <taxon>Spiralia</taxon>
        <taxon>Lophotrochozoa</taxon>
        <taxon>Mollusca</taxon>
        <taxon>Gastropoda</taxon>
        <taxon>Heterobranchia</taxon>
        <taxon>Euthyneura</taxon>
        <taxon>Panpulmonata</taxon>
        <taxon>Sacoglossa</taxon>
        <taxon>Placobranchoidea</taxon>
        <taxon>Plakobranchidae</taxon>
        <taxon>Plakobranchus</taxon>
    </lineage>
</organism>
<accession>A0AAV3Y166</accession>
<reference evidence="2 3" key="1">
    <citation type="journal article" date="2021" name="Elife">
        <title>Chloroplast acquisition without the gene transfer in kleptoplastic sea slugs, Plakobranchus ocellatus.</title>
        <authorList>
            <person name="Maeda T."/>
            <person name="Takahashi S."/>
            <person name="Yoshida T."/>
            <person name="Shimamura S."/>
            <person name="Takaki Y."/>
            <person name="Nagai Y."/>
            <person name="Toyoda A."/>
            <person name="Suzuki Y."/>
            <person name="Arimoto A."/>
            <person name="Ishii H."/>
            <person name="Satoh N."/>
            <person name="Nishiyama T."/>
            <person name="Hasebe M."/>
            <person name="Maruyama T."/>
            <person name="Minagawa J."/>
            <person name="Obokata J."/>
            <person name="Shigenobu S."/>
        </authorList>
    </citation>
    <scope>NUCLEOTIDE SEQUENCE [LARGE SCALE GENOMIC DNA]</scope>
</reference>
<sequence length="95" mass="10984">MSNSSRRLNLGSPDVQQNQGRDKNSEDENLLAVFLQYFCARINERCDVIRYDKENALLHDSPGLLLVTRSLKRRQGVGINNTVFARCYRCNEHEL</sequence>
<evidence type="ECO:0000256" key="1">
    <source>
        <dbReference type="SAM" id="MobiDB-lite"/>
    </source>
</evidence>
<name>A0AAV3Y166_9GAST</name>